<comment type="subcellular location">
    <subcellularLocation>
        <location evidence="1">Nucleus</location>
    </subcellularLocation>
</comment>
<organism evidence="8 9">
    <name type="scientific">Loxostege sticticalis</name>
    <name type="common">Beet webworm moth</name>
    <dbReference type="NCBI Taxonomy" id="481309"/>
    <lineage>
        <taxon>Eukaryota</taxon>
        <taxon>Metazoa</taxon>
        <taxon>Ecdysozoa</taxon>
        <taxon>Arthropoda</taxon>
        <taxon>Hexapoda</taxon>
        <taxon>Insecta</taxon>
        <taxon>Pterygota</taxon>
        <taxon>Neoptera</taxon>
        <taxon>Endopterygota</taxon>
        <taxon>Lepidoptera</taxon>
        <taxon>Glossata</taxon>
        <taxon>Ditrysia</taxon>
        <taxon>Pyraloidea</taxon>
        <taxon>Crambidae</taxon>
        <taxon>Pyraustinae</taxon>
        <taxon>Loxostege</taxon>
    </lineage>
</organism>
<dbReference type="InterPro" id="IPR013087">
    <property type="entry name" value="Znf_C2H2_type"/>
</dbReference>
<evidence type="ECO:0000256" key="4">
    <source>
        <dbReference type="ARBA" id="ARBA00023242"/>
    </source>
</evidence>
<dbReference type="PROSITE" id="PS50157">
    <property type="entry name" value="ZINC_FINGER_C2H2_2"/>
    <property type="match status" value="1"/>
</dbReference>
<gene>
    <name evidence="8" type="ORF">ABMA28_011352</name>
</gene>
<proteinExistence type="predicted"/>
<dbReference type="InterPro" id="IPR051027">
    <property type="entry name" value="bZIP_transcription_factors"/>
</dbReference>
<evidence type="ECO:0000256" key="2">
    <source>
        <dbReference type="ARBA" id="ARBA00023015"/>
    </source>
</evidence>
<keyword evidence="4" id="KW-0539">Nucleus</keyword>
<evidence type="ECO:0000259" key="7">
    <source>
        <dbReference type="PROSITE" id="PS50157"/>
    </source>
</evidence>
<dbReference type="Gene3D" id="3.30.160.60">
    <property type="entry name" value="Classic Zinc Finger"/>
    <property type="match status" value="1"/>
</dbReference>
<dbReference type="AlphaFoldDB" id="A0ABD0SAX5"/>
<keyword evidence="5" id="KW-0479">Metal-binding</keyword>
<dbReference type="SUPFAM" id="SSF57667">
    <property type="entry name" value="beta-beta-alpha zinc fingers"/>
    <property type="match status" value="1"/>
</dbReference>
<keyword evidence="3" id="KW-0804">Transcription</keyword>
<name>A0ABD0SAX5_LOXSC</name>
<keyword evidence="5" id="KW-0863">Zinc-finger</keyword>
<dbReference type="GO" id="GO:0005634">
    <property type="term" value="C:nucleus"/>
    <property type="evidence" value="ECO:0007669"/>
    <property type="project" value="UniProtKB-SubCell"/>
</dbReference>
<comment type="caution">
    <text evidence="8">The sequence shown here is derived from an EMBL/GenBank/DDBJ whole genome shotgun (WGS) entry which is preliminary data.</text>
</comment>
<dbReference type="Proteomes" id="UP001549921">
    <property type="component" value="Unassembled WGS sequence"/>
</dbReference>
<feature type="coiled-coil region" evidence="6">
    <location>
        <begin position="479"/>
        <end position="516"/>
    </location>
</feature>
<dbReference type="PANTHER" id="PTHR19304">
    <property type="entry name" value="CYCLIC-AMP RESPONSE ELEMENT BINDING PROTEIN"/>
    <property type="match status" value="1"/>
</dbReference>
<evidence type="ECO:0000256" key="6">
    <source>
        <dbReference type="SAM" id="Coils"/>
    </source>
</evidence>
<reference evidence="8 9" key="1">
    <citation type="submission" date="2024-06" db="EMBL/GenBank/DDBJ databases">
        <title>A chromosome-level genome assembly of beet webworm, Loxostege sticticalis.</title>
        <authorList>
            <person name="Zhang Y."/>
        </authorList>
    </citation>
    <scope>NUCLEOTIDE SEQUENCE [LARGE SCALE GENOMIC DNA]</scope>
    <source>
        <strain evidence="8">AQ028</strain>
        <tissue evidence="8">Male pupae</tissue>
    </source>
</reference>
<accession>A0ABD0SAX5</accession>
<dbReference type="PROSITE" id="PS00028">
    <property type="entry name" value="ZINC_FINGER_C2H2_1"/>
    <property type="match status" value="1"/>
</dbReference>
<keyword evidence="2" id="KW-0805">Transcription regulation</keyword>
<keyword evidence="6" id="KW-0175">Coiled coil</keyword>
<dbReference type="GO" id="GO:0008270">
    <property type="term" value="F:zinc ion binding"/>
    <property type="evidence" value="ECO:0007669"/>
    <property type="project" value="UniProtKB-KW"/>
</dbReference>
<evidence type="ECO:0000313" key="9">
    <source>
        <dbReference type="Proteomes" id="UP001549921"/>
    </source>
</evidence>
<keyword evidence="5" id="KW-0862">Zinc</keyword>
<evidence type="ECO:0000256" key="5">
    <source>
        <dbReference type="PROSITE-ProRule" id="PRU00042"/>
    </source>
</evidence>
<dbReference type="EMBL" id="JBEDNZ010000028">
    <property type="protein sequence ID" value="KAL0809866.1"/>
    <property type="molecule type" value="Genomic_DNA"/>
</dbReference>
<sequence>MVEPAKPFACTMPDCGMTFTNEDHLHVHTKKHDMILQFGLEQKAAFVADQTPTPTRFIRNCEEVGLFQDLTVNPFEEGFKRAMEYKHGNLLETAPTSTSDDLHTPQMVFPIDPGDSTLYTSNNQRNITISRSSSDESGTIKEYETTTISKLTNEVTTISRVVNKHDILDKIHPTEDIINKTDDIRQKDVHNETSVSFTNNVIKIHNNIEIRKDNLVNIETAKTVPNLITYTDSVIKDTNSITAKDVLLADGSKNQMQKVPPMMSQKSLDFVVDCLTSDLCRDEIKKPAPKPKTRKVTKPKSPVAVEPKNVTKEDDYEVIIKLPNGKQVRMKAVEDLPSPDKGKNIDNNTKEKLKLAINNKVSQKQTVIHRIPSINAPMQTILPISTGTLIPVTIIPSNNTQIVQKVPIAPFNHLLKPNQEFKKTVKRKNDKIPSVGRKVVNNNSVVDDDVIVIDEDDAQPTKRSREDLNSRVAASRRYRVRLRETMRRQVAEIKQLKETNQRLTEEKAVLQVLITEHMKECPNAEHLRATQEKLMPPRS</sequence>
<dbReference type="CDD" id="cd14686">
    <property type="entry name" value="bZIP"/>
    <property type="match status" value="1"/>
</dbReference>
<feature type="domain" description="C2H2-type" evidence="7">
    <location>
        <begin position="8"/>
        <end position="32"/>
    </location>
</feature>
<dbReference type="SMART" id="SM00355">
    <property type="entry name" value="ZnF_C2H2"/>
    <property type="match status" value="1"/>
</dbReference>
<protein>
    <recommendedName>
        <fullName evidence="7">C2H2-type domain-containing protein</fullName>
    </recommendedName>
</protein>
<evidence type="ECO:0000313" key="8">
    <source>
        <dbReference type="EMBL" id="KAL0809866.1"/>
    </source>
</evidence>
<evidence type="ECO:0000256" key="3">
    <source>
        <dbReference type="ARBA" id="ARBA00023163"/>
    </source>
</evidence>
<evidence type="ECO:0000256" key="1">
    <source>
        <dbReference type="ARBA" id="ARBA00004123"/>
    </source>
</evidence>
<dbReference type="InterPro" id="IPR036236">
    <property type="entry name" value="Znf_C2H2_sf"/>
</dbReference>